<evidence type="ECO:0000313" key="3">
    <source>
        <dbReference type="Proteomes" id="UP001396898"/>
    </source>
</evidence>
<dbReference type="Proteomes" id="UP001396898">
    <property type="component" value="Unassembled WGS sequence"/>
</dbReference>
<keyword evidence="3" id="KW-1185">Reference proteome</keyword>
<dbReference type="CDD" id="cd14688">
    <property type="entry name" value="bZIP_YAP"/>
    <property type="match status" value="1"/>
</dbReference>
<reference evidence="2 3" key="1">
    <citation type="submission" date="2023-01" db="EMBL/GenBank/DDBJ databases">
        <title>Analysis of 21 Apiospora genomes using comparative genomics revels a genus with tremendous synthesis potential of carbohydrate active enzymes and secondary metabolites.</title>
        <authorList>
            <person name="Sorensen T."/>
        </authorList>
    </citation>
    <scope>NUCLEOTIDE SEQUENCE [LARGE SCALE GENOMIC DNA]</scope>
    <source>
        <strain evidence="2 3">CBS 20057</strain>
    </source>
</reference>
<name>A0ABR1SQL2_9PEZI</name>
<feature type="compositionally biased region" description="Low complexity" evidence="1">
    <location>
        <begin position="78"/>
        <end position="97"/>
    </location>
</feature>
<accession>A0ABR1SQL2</accession>
<proteinExistence type="predicted"/>
<feature type="region of interest" description="Disordered" evidence="1">
    <location>
        <begin position="38"/>
        <end position="97"/>
    </location>
</feature>
<sequence length="279" mass="30268">MEENWCFELDPAKRRRIQNKLNQRNHRTRIHKRKFAHVFKPNEPGPREAETLEGTPPGTEDGNLDLAMATEEPAPWGTPLSTSPSTSSSTSPSTFLSETLPHGEVRLDHTWLHAPFPSWEEVFGANVSVADSGCRQTATMPHGSAADWDAPDCAQAEGTQPIATYPSLDTAVAQDWEAVHPPCGPYGLDPCLVPSPGDPGLASPRDPGLASPGEDGLELVPAPLDTTRLTAPNGHNSQFWHEYLGLTCPPEDDIMGLSYGVERSCTDIGFGWEMDPALL</sequence>
<dbReference type="EMBL" id="JAQQWI010000004">
    <property type="protein sequence ID" value="KAK8036614.1"/>
    <property type="molecule type" value="Genomic_DNA"/>
</dbReference>
<evidence type="ECO:0000313" key="2">
    <source>
        <dbReference type="EMBL" id="KAK8036614.1"/>
    </source>
</evidence>
<comment type="caution">
    <text evidence="2">The sequence shown here is derived from an EMBL/GenBank/DDBJ whole genome shotgun (WGS) entry which is preliminary data.</text>
</comment>
<evidence type="ECO:0008006" key="4">
    <source>
        <dbReference type="Google" id="ProtNLM"/>
    </source>
</evidence>
<protein>
    <recommendedName>
        <fullName evidence="4">BZIP domain-containing protein</fullName>
    </recommendedName>
</protein>
<evidence type="ECO:0000256" key="1">
    <source>
        <dbReference type="SAM" id="MobiDB-lite"/>
    </source>
</evidence>
<feature type="region of interest" description="Disordered" evidence="1">
    <location>
        <begin position="194"/>
        <end position="213"/>
    </location>
</feature>
<gene>
    <name evidence="2" type="ORF">PG991_001751</name>
</gene>
<organism evidence="2 3">
    <name type="scientific">Apiospora marii</name>
    <dbReference type="NCBI Taxonomy" id="335849"/>
    <lineage>
        <taxon>Eukaryota</taxon>
        <taxon>Fungi</taxon>
        <taxon>Dikarya</taxon>
        <taxon>Ascomycota</taxon>
        <taxon>Pezizomycotina</taxon>
        <taxon>Sordariomycetes</taxon>
        <taxon>Xylariomycetidae</taxon>
        <taxon>Amphisphaeriales</taxon>
        <taxon>Apiosporaceae</taxon>
        <taxon>Apiospora</taxon>
    </lineage>
</organism>